<dbReference type="Pfam" id="PF11066">
    <property type="entry name" value="DUF2867"/>
    <property type="match status" value="1"/>
</dbReference>
<evidence type="ECO:0000313" key="1">
    <source>
        <dbReference type="EMBL" id="MDH1630806.1"/>
    </source>
</evidence>
<dbReference type="EMBL" id="JAOCGG010000018">
    <property type="protein sequence ID" value="MDH1630806.1"/>
    <property type="molecule type" value="Genomic_DNA"/>
</dbReference>
<dbReference type="RefSeq" id="WP_280081865.1">
    <property type="nucleotide sequence ID" value="NZ_JAOCGG010000018.1"/>
</dbReference>
<proteinExistence type="predicted"/>
<dbReference type="InterPro" id="IPR021295">
    <property type="entry name" value="DUF2867"/>
</dbReference>
<evidence type="ECO:0000313" key="2">
    <source>
        <dbReference type="Proteomes" id="UP001160882"/>
    </source>
</evidence>
<comment type="caution">
    <text evidence="1">The sequence shown here is derived from an EMBL/GenBank/DDBJ whole genome shotgun (WGS) entry which is preliminary data.</text>
</comment>
<protein>
    <submittedName>
        <fullName evidence="1">DUF2867 domain-containing protein</fullName>
    </submittedName>
</protein>
<dbReference type="AlphaFoldDB" id="A0AA42UPY5"/>
<sequence length="186" mass="20696">MGADSQRRCVDFMDETTMTHAAAIPADSLIAPHATQAGFRHCRAIDLTDDGQPAMAHFLRLMASMPGWIDELMVLRNRLVGLLGLKNLGRLTAIDPARAPDSYQPGERVGIFTLISNSEHEVLLVDCDHHLDVHIALMRRPTAPGRCEVLVSTVVRTHNWLGRLYMLPVAPFHRLIAPIALRRLAR</sequence>
<dbReference type="Proteomes" id="UP001160882">
    <property type="component" value="Unassembled WGS sequence"/>
</dbReference>
<reference evidence="1" key="1">
    <citation type="submission" date="2022-09" db="EMBL/GenBank/DDBJ databases">
        <title>Intensive care unit water sources are persistently colonized with multi-drug resistant bacteria and are the site of extensive horizontal gene transfer of antibiotic resistance genes.</title>
        <authorList>
            <person name="Diorio-Toth L."/>
        </authorList>
    </citation>
    <scope>NUCLEOTIDE SEQUENCE</scope>
    <source>
        <strain evidence="1">GD03782</strain>
    </source>
</reference>
<organism evidence="1 2">
    <name type="scientific">Pseudomonas mosselii</name>
    <dbReference type="NCBI Taxonomy" id="78327"/>
    <lineage>
        <taxon>Bacteria</taxon>
        <taxon>Pseudomonadati</taxon>
        <taxon>Pseudomonadota</taxon>
        <taxon>Gammaproteobacteria</taxon>
        <taxon>Pseudomonadales</taxon>
        <taxon>Pseudomonadaceae</taxon>
        <taxon>Pseudomonas</taxon>
    </lineage>
</organism>
<gene>
    <name evidence="1" type="ORF">N5I14_11165</name>
</gene>
<name>A0AA42UPY5_9PSED</name>
<accession>A0AA42UPY5</accession>